<dbReference type="KEGG" id="vg:26855052"/>
<dbReference type="Proteomes" id="UP000202719">
    <property type="component" value="Segment"/>
</dbReference>
<evidence type="ECO:0000313" key="2">
    <source>
        <dbReference type="EMBL" id="AMF83777.1"/>
    </source>
</evidence>
<sequence length="199" mass="23066">MNIEIIPFGVKGSSRYKATHLHYCGYYSNTLLAHIVQNVVVVENENFVVSENTAIDWAYDGHDTIITEKRLVYTIKEWPIHTPIYNIHKQLVGIVTYGVQQSSKTYCYAIQDGFRLFNCHLSNLCLVVREKTKKFVYADKQFDMKEDLVRYVHSLLPSYYDANGAILYHTKKFDTQLVLHQGNQQISIIQLRRPIFGAV</sequence>
<keyword evidence="3" id="KW-1185">Reference proteome</keyword>
<reference evidence="1" key="2">
    <citation type="journal article" date="2016" name="PLoS ONE">
        <title>Genome of Cnaphalocrocis medinalis Granulovirus, the First Crambidae-Infecting Betabaculovirus Isolated from Rice Leaffolder to Sequenced.</title>
        <authorList>
            <person name="Han G."/>
            <person name="Xu J."/>
            <person name="Liu Q."/>
            <person name="Li C."/>
            <person name="Xu H."/>
            <person name="Lu Z."/>
        </authorList>
    </citation>
    <scope>NUCLEOTIDE SEQUENCE</scope>
</reference>
<protein>
    <submittedName>
        <fullName evidence="1">Acetyltransferase</fullName>
    </submittedName>
</protein>
<organism evidence="2 3">
    <name type="scientific">Cnaphalocrocis medinalis granulovirus</name>
    <dbReference type="NCBI Taxonomy" id="1750712"/>
    <lineage>
        <taxon>Viruses</taxon>
        <taxon>Viruses incertae sedis</taxon>
        <taxon>Naldaviricetes</taxon>
        <taxon>Lefavirales</taxon>
        <taxon>Baculoviridae</taxon>
        <taxon>Betabaculovirus</taxon>
        <taxon>Betabaculovirus cnamedinalis</taxon>
    </lineage>
</organism>
<evidence type="ECO:0000313" key="1">
    <source>
        <dbReference type="EMBL" id="ALN41962.1"/>
    </source>
</evidence>
<reference evidence="2 3" key="1">
    <citation type="journal article" date="2015" name="Virol. Sin.">
        <title>Genome sequencing and analysis of a granulovirus isolated from the Asiatic rice leafroller, Cnaphalocrocis medinalis.</title>
        <authorList>
            <person name="Zhang S."/>
            <person name="Zhu Z."/>
            <person name="Sun S."/>
            <person name="Chen Q."/>
            <person name="Deng F."/>
            <person name="Yang K."/>
        </authorList>
    </citation>
    <scope>NUCLEOTIDE SEQUENCE [LARGE SCALE GENOMIC DNA]</scope>
    <source>
        <strain evidence="2 3">Enping</strain>
    </source>
</reference>
<evidence type="ECO:0000313" key="3">
    <source>
        <dbReference type="Proteomes" id="UP000202719"/>
    </source>
</evidence>
<dbReference type="RefSeq" id="YP_009229944.1">
    <property type="nucleotide sequence ID" value="NC_029304.2"/>
</dbReference>
<dbReference type="EMBL" id="KU593505">
    <property type="protein sequence ID" value="AMF83777.1"/>
    <property type="molecule type" value="Genomic_DNA"/>
</dbReference>
<dbReference type="EMBL" id="KP658210">
    <property type="protein sequence ID" value="ALN41962.1"/>
    <property type="molecule type" value="Genomic_DNA"/>
</dbReference>
<name>A0A120L138_9BBAC</name>
<dbReference type="Pfam" id="PF19234">
    <property type="entry name" value="DUF5887"/>
    <property type="match status" value="1"/>
</dbReference>
<dbReference type="GeneID" id="26855052"/>
<dbReference type="OrthoDB" id="13518at10239"/>
<dbReference type="InterPro" id="IPR045369">
    <property type="entry name" value="DUF5887"/>
</dbReference>
<dbReference type="GO" id="GO:0016740">
    <property type="term" value="F:transferase activity"/>
    <property type="evidence" value="ECO:0007669"/>
    <property type="project" value="UniProtKB-KW"/>
</dbReference>
<keyword evidence="1" id="KW-0808">Transferase</keyword>
<accession>A0A120L138</accession>
<proteinExistence type="predicted"/>
<reference evidence="2" key="3">
    <citation type="submission" date="2016-01" db="EMBL/GenBank/DDBJ databases">
        <authorList>
            <person name="McClelland M."/>
            <person name="Jain A."/>
            <person name="Saraogi P."/>
            <person name="Mendelson R."/>
            <person name="Westerman R."/>
            <person name="SanMiguel P."/>
            <person name="Csonka L."/>
        </authorList>
    </citation>
    <scope>NUCLEOTIDE SEQUENCE</scope>
    <source>
        <strain evidence="2">Enping</strain>
    </source>
</reference>